<evidence type="ECO:0000256" key="5">
    <source>
        <dbReference type="ARBA" id="ARBA00023136"/>
    </source>
</evidence>
<keyword evidence="2" id="KW-1003">Cell membrane</keyword>
<dbReference type="InterPro" id="IPR011701">
    <property type="entry name" value="MFS"/>
</dbReference>
<evidence type="ECO:0000313" key="9">
    <source>
        <dbReference type="Proteomes" id="UP000198607"/>
    </source>
</evidence>
<dbReference type="PANTHER" id="PTHR43124:SF3">
    <property type="entry name" value="CHLORAMPHENICOL EFFLUX PUMP RV0191"/>
    <property type="match status" value="1"/>
</dbReference>
<evidence type="ECO:0000259" key="7">
    <source>
        <dbReference type="PROSITE" id="PS50850"/>
    </source>
</evidence>
<evidence type="ECO:0000256" key="3">
    <source>
        <dbReference type="ARBA" id="ARBA00022692"/>
    </source>
</evidence>
<name>A0A1G7WBQ6_9RHOO</name>
<feature type="transmembrane region" description="Helical" evidence="6">
    <location>
        <begin position="215"/>
        <end position="241"/>
    </location>
</feature>
<feature type="transmembrane region" description="Helical" evidence="6">
    <location>
        <begin position="343"/>
        <end position="363"/>
    </location>
</feature>
<keyword evidence="5 6" id="KW-0472">Membrane</keyword>
<dbReference type="Proteomes" id="UP000198607">
    <property type="component" value="Unassembled WGS sequence"/>
</dbReference>
<gene>
    <name evidence="8" type="ORF">SAMN05660652_00465</name>
</gene>
<evidence type="ECO:0000313" key="8">
    <source>
        <dbReference type="EMBL" id="SDG69324.1"/>
    </source>
</evidence>
<proteinExistence type="predicted"/>
<feature type="transmembrane region" description="Helical" evidence="6">
    <location>
        <begin position="45"/>
        <end position="64"/>
    </location>
</feature>
<feature type="transmembrane region" description="Helical" evidence="6">
    <location>
        <begin position="312"/>
        <end position="331"/>
    </location>
</feature>
<dbReference type="RefSeq" id="WP_091933649.1">
    <property type="nucleotide sequence ID" value="NZ_FNCY01000001.1"/>
</dbReference>
<evidence type="ECO:0000256" key="2">
    <source>
        <dbReference type="ARBA" id="ARBA00022475"/>
    </source>
</evidence>
<feature type="domain" description="Major facilitator superfamily (MFS) profile" evidence="7">
    <location>
        <begin position="10"/>
        <end position="400"/>
    </location>
</feature>
<dbReference type="InterPro" id="IPR050189">
    <property type="entry name" value="MFS_Efflux_Transporters"/>
</dbReference>
<feature type="transmembrane region" description="Helical" evidence="6">
    <location>
        <begin position="135"/>
        <end position="157"/>
    </location>
</feature>
<dbReference type="PANTHER" id="PTHR43124">
    <property type="entry name" value="PURINE EFFLUX PUMP PBUE"/>
    <property type="match status" value="1"/>
</dbReference>
<keyword evidence="4 6" id="KW-1133">Transmembrane helix</keyword>
<dbReference type="Pfam" id="PF07690">
    <property type="entry name" value="MFS_1"/>
    <property type="match status" value="1"/>
</dbReference>
<accession>A0A1G7WBQ6</accession>
<sequence>MKKLTTHGAIVALICLSEVLSMTGFAAYAAYLPVLRGEWSMTGAQSGFVGGAFFFGYMLAVPFLSGITDRLDARGVFVAACLLGFAGTTGFALFAHDVASGAFFQALTGAGLAGTYMPGLKALTDRVEGERQSRYISFYTAAFGIGTSLSLLSAGWLTTAMSWRTSMHLLAFGPLVAALAMWVGLLPMARRAGEQAPWFPRFGTVLANRDSRRFILGYVCHCWELFGLRSWMVAFVVFAYALNKVVAPVLSPTEAAALINLFGLPASILGNEAAGKFGRVRWIGWAMMASGLLCWVAGVAAAWPWWLLLTVLIVYFVSAMVDSAALTAGLVQATPPAQRGAAMALYSLSGFGAAFIAPLAFGAMLDVAGGSDNSFAWIVAFGSLGAGGLLWVLANAGRRG</sequence>
<dbReference type="PROSITE" id="PS50850">
    <property type="entry name" value="MFS"/>
    <property type="match status" value="1"/>
</dbReference>
<evidence type="ECO:0000256" key="4">
    <source>
        <dbReference type="ARBA" id="ARBA00022989"/>
    </source>
</evidence>
<keyword evidence="3 6" id="KW-0812">Transmembrane</keyword>
<dbReference type="CDD" id="cd06174">
    <property type="entry name" value="MFS"/>
    <property type="match status" value="1"/>
</dbReference>
<dbReference type="InterPro" id="IPR036259">
    <property type="entry name" value="MFS_trans_sf"/>
</dbReference>
<dbReference type="STRING" id="83767.SAMN05660652_00465"/>
<organism evidence="8 9">
    <name type="scientific">Propionivibrio dicarboxylicus</name>
    <dbReference type="NCBI Taxonomy" id="83767"/>
    <lineage>
        <taxon>Bacteria</taxon>
        <taxon>Pseudomonadati</taxon>
        <taxon>Pseudomonadota</taxon>
        <taxon>Betaproteobacteria</taxon>
        <taxon>Rhodocyclales</taxon>
        <taxon>Rhodocyclaceae</taxon>
        <taxon>Propionivibrio</taxon>
    </lineage>
</organism>
<dbReference type="OrthoDB" id="9781976at2"/>
<dbReference type="Gene3D" id="1.20.1250.20">
    <property type="entry name" value="MFS general substrate transporter like domains"/>
    <property type="match status" value="1"/>
</dbReference>
<keyword evidence="9" id="KW-1185">Reference proteome</keyword>
<feature type="transmembrane region" description="Helical" evidence="6">
    <location>
        <begin position="102"/>
        <end position="123"/>
    </location>
</feature>
<feature type="transmembrane region" description="Helical" evidence="6">
    <location>
        <begin position="253"/>
        <end position="270"/>
    </location>
</feature>
<reference evidence="8 9" key="1">
    <citation type="submission" date="2016-10" db="EMBL/GenBank/DDBJ databases">
        <authorList>
            <person name="de Groot N.N."/>
        </authorList>
    </citation>
    <scope>NUCLEOTIDE SEQUENCE [LARGE SCALE GENOMIC DNA]</scope>
    <source>
        <strain evidence="8 9">DSM 5885</strain>
    </source>
</reference>
<feature type="transmembrane region" description="Helical" evidence="6">
    <location>
        <begin position="169"/>
        <end position="189"/>
    </location>
</feature>
<dbReference type="GO" id="GO:0005886">
    <property type="term" value="C:plasma membrane"/>
    <property type="evidence" value="ECO:0007669"/>
    <property type="project" value="UniProtKB-SubCell"/>
</dbReference>
<dbReference type="InterPro" id="IPR020846">
    <property type="entry name" value="MFS_dom"/>
</dbReference>
<dbReference type="SUPFAM" id="SSF103473">
    <property type="entry name" value="MFS general substrate transporter"/>
    <property type="match status" value="1"/>
</dbReference>
<protein>
    <submittedName>
        <fullName evidence="8">Cyanate permease</fullName>
    </submittedName>
</protein>
<evidence type="ECO:0000256" key="1">
    <source>
        <dbReference type="ARBA" id="ARBA00004651"/>
    </source>
</evidence>
<dbReference type="EMBL" id="FNCY01000001">
    <property type="protein sequence ID" value="SDG69324.1"/>
    <property type="molecule type" value="Genomic_DNA"/>
</dbReference>
<comment type="subcellular location">
    <subcellularLocation>
        <location evidence="1">Cell membrane</location>
        <topology evidence="1">Multi-pass membrane protein</topology>
    </subcellularLocation>
</comment>
<feature type="transmembrane region" description="Helical" evidence="6">
    <location>
        <begin position="76"/>
        <end position="96"/>
    </location>
</feature>
<dbReference type="AlphaFoldDB" id="A0A1G7WBQ6"/>
<feature type="transmembrane region" description="Helical" evidence="6">
    <location>
        <begin position="375"/>
        <end position="394"/>
    </location>
</feature>
<evidence type="ECO:0000256" key="6">
    <source>
        <dbReference type="SAM" id="Phobius"/>
    </source>
</evidence>
<feature type="transmembrane region" description="Helical" evidence="6">
    <location>
        <begin position="282"/>
        <end position="306"/>
    </location>
</feature>
<dbReference type="GO" id="GO:0022857">
    <property type="term" value="F:transmembrane transporter activity"/>
    <property type="evidence" value="ECO:0007669"/>
    <property type="project" value="InterPro"/>
</dbReference>